<accession>A0AAQ4FPC5</accession>
<protein>
    <submittedName>
        <fullName evidence="2">Uncharacterized protein</fullName>
    </submittedName>
</protein>
<feature type="region of interest" description="Disordered" evidence="1">
    <location>
        <begin position="1"/>
        <end position="23"/>
    </location>
</feature>
<dbReference type="AlphaFoldDB" id="A0AAQ4FPC5"/>
<comment type="caution">
    <text evidence="2">The sequence shown here is derived from an EMBL/GenBank/DDBJ whole genome shotgun (WGS) entry which is preliminary data.</text>
</comment>
<reference evidence="2 3" key="1">
    <citation type="journal article" date="2023" name="Arcadia Sci">
        <title>De novo assembly of a long-read Amblyomma americanum tick genome.</title>
        <authorList>
            <person name="Chou S."/>
            <person name="Poskanzer K.E."/>
            <person name="Rollins M."/>
            <person name="Thuy-Boun P.S."/>
        </authorList>
    </citation>
    <scope>NUCLEOTIDE SEQUENCE [LARGE SCALE GENOMIC DNA]</scope>
    <source>
        <strain evidence="2">F_SG_1</strain>
        <tissue evidence="2">Salivary glands</tissue>
    </source>
</reference>
<evidence type="ECO:0000313" key="2">
    <source>
        <dbReference type="EMBL" id="KAK8788573.1"/>
    </source>
</evidence>
<evidence type="ECO:0000313" key="3">
    <source>
        <dbReference type="Proteomes" id="UP001321473"/>
    </source>
</evidence>
<feature type="region of interest" description="Disordered" evidence="1">
    <location>
        <begin position="37"/>
        <end position="70"/>
    </location>
</feature>
<sequence>MNAVHSWRKHDGSLEGEAREGGGNILLDIVYSNAFVTKSERSEPQPRHERSEETAESPLEAAGGGQKCRT</sequence>
<gene>
    <name evidence="2" type="ORF">V5799_021651</name>
</gene>
<dbReference type="Proteomes" id="UP001321473">
    <property type="component" value="Unassembled WGS sequence"/>
</dbReference>
<evidence type="ECO:0000256" key="1">
    <source>
        <dbReference type="SAM" id="MobiDB-lite"/>
    </source>
</evidence>
<organism evidence="2 3">
    <name type="scientific">Amblyomma americanum</name>
    <name type="common">Lone star tick</name>
    <dbReference type="NCBI Taxonomy" id="6943"/>
    <lineage>
        <taxon>Eukaryota</taxon>
        <taxon>Metazoa</taxon>
        <taxon>Ecdysozoa</taxon>
        <taxon>Arthropoda</taxon>
        <taxon>Chelicerata</taxon>
        <taxon>Arachnida</taxon>
        <taxon>Acari</taxon>
        <taxon>Parasitiformes</taxon>
        <taxon>Ixodida</taxon>
        <taxon>Ixodoidea</taxon>
        <taxon>Ixodidae</taxon>
        <taxon>Amblyomminae</taxon>
        <taxon>Amblyomma</taxon>
    </lineage>
</organism>
<feature type="compositionally biased region" description="Basic and acidic residues" evidence="1">
    <location>
        <begin position="38"/>
        <end position="53"/>
    </location>
</feature>
<proteinExistence type="predicted"/>
<feature type="compositionally biased region" description="Basic and acidic residues" evidence="1">
    <location>
        <begin position="9"/>
        <end position="20"/>
    </location>
</feature>
<dbReference type="EMBL" id="JARKHS020000621">
    <property type="protein sequence ID" value="KAK8788573.1"/>
    <property type="molecule type" value="Genomic_DNA"/>
</dbReference>
<keyword evidence="3" id="KW-1185">Reference proteome</keyword>
<name>A0AAQ4FPC5_AMBAM</name>